<dbReference type="SUPFAM" id="SSF88659">
    <property type="entry name" value="Sigma3 and sigma4 domains of RNA polymerase sigma factors"/>
    <property type="match status" value="1"/>
</dbReference>
<evidence type="ECO:0000259" key="7">
    <source>
        <dbReference type="Pfam" id="PF04542"/>
    </source>
</evidence>
<dbReference type="EMBL" id="JAUHPV010000006">
    <property type="protein sequence ID" value="MDN4473386.1"/>
    <property type="molecule type" value="Genomic_DNA"/>
</dbReference>
<comment type="caution">
    <text evidence="9">The sequence shown here is derived from an EMBL/GenBank/DDBJ whole genome shotgun (WGS) entry which is preliminary data.</text>
</comment>
<dbReference type="Gene3D" id="1.10.1740.10">
    <property type="match status" value="1"/>
</dbReference>
<dbReference type="InterPro" id="IPR013324">
    <property type="entry name" value="RNA_pol_sigma_r3/r4-like"/>
</dbReference>
<organism evidence="9 10">
    <name type="scientific">Demequina zhanjiangensis</name>
    <dbReference type="NCBI Taxonomy" id="3051659"/>
    <lineage>
        <taxon>Bacteria</taxon>
        <taxon>Bacillati</taxon>
        <taxon>Actinomycetota</taxon>
        <taxon>Actinomycetes</taxon>
        <taxon>Micrococcales</taxon>
        <taxon>Demequinaceae</taxon>
        <taxon>Demequina</taxon>
    </lineage>
</organism>
<feature type="domain" description="RNA polymerase sigma-70 region 2" evidence="7">
    <location>
        <begin position="10"/>
        <end position="76"/>
    </location>
</feature>
<dbReference type="Pfam" id="PF04542">
    <property type="entry name" value="Sigma70_r2"/>
    <property type="match status" value="1"/>
</dbReference>
<evidence type="ECO:0000256" key="4">
    <source>
        <dbReference type="ARBA" id="ARBA00023125"/>
    </source>
</evidence>
<accession>A0ABT8G2K4</accession>
<evidence type="ECO:0000313" key="9">
    <source>
        <dbReference type="EMBL" id="MDN4473386.1"/>
    </source>
</evidence>
<dbReference type="Pfam" id="PF08281">
    <property type="entry name" value="Sigma70_r4_2"/>
    <property type="match status" value="1"/>
</dbReference>
<dbReference type="RefSeq" id="WP_301128887.1">
    <property type="nucleotide sequence ID" value="NZ_JAUHPV010000006.1"/>
</dbReference>
<dbReference type="Gene3D" id="1.10.10.10">
    <property type="entry name" value="Winged helix-like DNA-binding domain superfamily/Winged helix DNA-binding domain"/>
    <property type="match status" value="1"/>
</dbReference>
<keyword evidence="4" id="KW-0238">DNA-binding</keyword>
<protein>
    <submittedName>
        <fullName evidence="9">Sigma-70 family RNA polymerase sigma factor</fullName>
    </submittedName>
</protein>
<feature type="domain" description="RNA polymerase sigma factor 70 region 4 type 2" evidence="8">
    <location>
        <begin position="110"/>
        <end position="161"/>
    </location>
</feature>
<dbReference type="PANTHER" id="PTHR43133">
    <property type="entry name" value="RNA POLYMERASE ECF-TYPE SIGMA FACTO"/>
    <property type="match status" value="1"/>
</dbReference>
<reference evidence="9" key="1">
    <citation type="submission" date="2023-06" db="EMBL/GenBank/DDBJ databases">
        <title>SYSU T00b26.</title>
        <authorList>
            <person name="Gao L."/>
            <person name="Fang B.-Z."/>
            <person name="Li W.-J."/>
        </authorList>
    </citation>
    <scope>NUCLEOTIDE SEQUENCE</scope>
    <source>
        <strain evidence="9">SYSU T00b26</strain>
    </source>
</reference>
<dbReference type="InterPro" id="IPR007627">
    <property type="entry name" value="RNA_pol_sigma70_r2"/>
</dbReference>
<dbReference type="NCBIfam" id="TIGR02937">
    <property type="entry name" value="sigma70-ECF"/>
    <property type="match status" value="1"/>
</dbReference>
<dbReference type="CDD" id="cd06171">
    <property type="entry name" value="Sigma70_r4"/>
    <property type="match status" value="1"/>
</dbReference>
<evidence type="ECO:0000313" key="10">
    <source>
        <dbReference type="Proteomes" id="UP001172738"/>
    </source>
</evidence>
<feature type="compositionally biased region" description="Basic and acidic residues" evidence="6">
    <location>
        <begin position="167"/>
        <end position="176"/>
    </location>
</feature>
<keyword evidence="2" id="KW-0805">Transcription regulation</keyword>
<keyword evidence="3" id="KW-0731">Sigma factor</keyword>
<gene>
    <name evidence="9" type="ORF">QQX04_10320</name>
</gene>
<dbReference type="PANTHER" id="PTHR43133:SF50">
    <property type="entry name" value="ECF RNA POLYMERASE SIGMA FACTOR SIGM"/>
    <property type="match status" value="1"/>
</dbReference>
<evidence type="ECO:0000256" key="1">
    <source>
        <dbReference type="ARBA" id="ARBA00010641"/>
    </source>
</evidence>
<sequence>MSWSAVLDQLVRERGASLYGYAYVLTGDRAEAEDLLHDALVRTFRRGRRATELNAAHAYVKRAITTAFIDGKRRERVRPARSADDVNDLVQAPPGASFPDATTHANAALDLRAALLLLPPRERACVVLRHLEDWPVGRISSELGIAEGTVKRYVSDGLGRLREARPDLEPGAEMRETTPLITRPGGRS</sequence>
<keyword evidence="10" id="KW-1185">Reference proteome</keyword>
<dbReference type="InterPro" id="IPR013325">
    <property type="entry name" value="RNA_pol_sigma_r2"/>
</dbReference>
<evidence type="ECO:0000256" key="2">
    <source>
        <dbReference type="ARBA" id="ARBA00023015"/>
    </source>
</evidence>
<dbReference type="InterPro" id="IPR036388">
    <property type="entry name" value="WH-like_DNA-bd_sf"/>
</dbReference>
<name>A0ABT8G2K4_9MICO</name>
<evidence type="ECO:0000256" key="5">
    <source>
        <dbReference type="ARBA" id="ARBA00023163"/>
    </source>
</evidence>
<evidence type="ECO:0000256" key="3">
    <source>
        <dbReference type="ARBA" id="ARBA00023082"/>
    </source>
</evidence>
<dbReference type="InterPro" id="IPR039425">
    <property type="entry name" value="RNA_pol_sigma-70-like"/>
</dbReference>
<dbReference type="InterPro" id="IPR013249">
    <property type="entry name" value="RNA_pol_sigma70_r4_t2"/>
</dbReference>
<dbReference type="Proteomes" id="UP001172738">
    <property type="component" value="Unassembled WGS sequence"/>
</dbReference>
<keyword evidence="5" id="KW-0804">Transcription</keyword>
<dbReference type="SUPFAM" id="SSF88946">
    <property type="entry name" value="Sigma2 domain of RNA polymerase sigma factors"/>
    <property type="match status" value="1"/>
</dbReference>
<dbReference type="InterPro" id="IPR014284">
    <property type="entry name" value="RNA_pol_sigma-70_dom"/>
</dbReference>
<evidence type="ECO:0000256" key="6">
    <source>
        <dbReference type="SAM" id="MobiDB-lite"/>
    </source>
</evidence>
<comment type="similarity">
    <text evidence="1">Belongs to the sigma-70 factor family. ECF subfamily.</text>
</comment>
<proteinExistence type="inferred from homology"/>
<evidence type="ECO:0000259" key="8">
    <source>
        <dbReference type="Pfam" id="PF08281"/>
    </source>
</evidence>
<feature type="region of interest" description="Disordered" evidence="6">
    <location>
        <begin position="167"/>
        <end position="188"/>
    </location>
</feature>